<comment type="similarity">
    <text evidence="1 7">Belongs to the aldehyde dehydrogenase family.</text>
</comment>
<comment type="catalytic activity">
    <reaction evidence="5">
        <text>succinate semialdehyde + NADP(+) + H2O = succinate + NADPH + 2 H(+)</text>
        <dbReference type="Rhea" id="RHEA:13213"/>
        <dbReference type="ChEBI" id="CHEBI:15377"/>
        <dbReference type="ChEBI" id="CHEBI:15378"/>
        <dbReference type="ChEBI" id="CHEBI:30031"/>
        <dbReference type="ChEBI" id="CHEBI:57706"/>
        <dbReference type="ChEBI" id="CHEBI:57783"/>
        <dbReference type="ChEBI" id="CHEBI:58349"/>
        <dbReference type="EC" id="1.2.1.79"/>
    </reaction>
</comment>
<dbReference type="Gene3D" id="3.40.309.10">
    <property type="entry name" value="Aldehyde Dehydrogenase, Chain A, domain 2"/>
    <property type="match status" value="1"/>
</dbReference>
<accession>A0A1X1ZTK0</accession>
<proteinExistence type="inferred from homology"/>
<dbReference type="EMBL" id="LQPH01000081">
    <property type="protein sequence ID" value="ORW27041.1"/>
    <property type="molecule type" value="Genomic_DNA"/>
</dbReference>
<dbReference type="EC" id="1.2.1.79" evidence="3"/>
<dbReference type="InterPro" id="IPR016161">
    <property type="entry name" value="Ald_DH/histidinol_DH"/>
</dbReference>
<dbReference type="Pfam" id="PF00171">
    <property type="entry name" value="Aldedh"/>
    <property type="match status" value="1"/>
</dbReference>
<dbReference type="FunFam" id="3.40.605.10:FF:000007">
    <property type="entry name" value="NAD/NADP-dependent betaine aldehyde dehydrogenase"/>
    <property type="match status" value="1"/>
</dbReference>
<evidence type="ECO:0000259" key="8">
    <source>
        <dbReference type="Pfam" id="PF00171"/>
    </source>
</evidence>
<dbReference type="AlphaFoldDB" id="A0A1X1ZTK0"/>
<protein>
    <recommendedName>
        <fullName evidence="4">Putative succinate-semialdehyde dehydrogenase [NADP(+)] 2</fullName>
        <ecNumber evidence="3">1.2.1.79</ecNumber>
    </recommendedName>
</protein>
<dbReference type="Proteomes" id="UP000193781">
    <property type="component" value="Unassembled WGS sequence"/>
</dbReference>
<keyword evidence="2 7" id="KW-0560">Oxidoreductase</keyword>
<dbReference type="PANTHER" id="PTHR11699">
    <property type="entry name" value="ALDEHYDE DEHYDROGENASE-RELATED"/>
    <property type="match status" value="1"/>
</dbReference>
<sequence>MHPKKGGHVPIEPTMTIAGKPATSDDWIEVRNPADLSVVVGRYPNGSAAHAGSAVEAAAEALSAWRDTPAAQRGALLMKAAGAVNERSTDLIPMLTAENGKTLMESFIDFQMGAMTLGYYAPHAEWLEDKVLDNETRRLRVQKQPIGVCAAIVPWNFPVGLACAKIGPALMAGNTMVVKVPEFAPLATLECLAAVAAVFPPGVLNIVSGFGPEVGSALVTDRRVRKVAFVGSTETGKAVMADAASHLASVTLELGGNDAALILDDAELDEQAIGRIVNGAFADAGQICFAIKRLYVHETRYDELVTKLRAAVDRIIVGDGSRPGVTMGPLNNERQFKKVTALLAETKAARLDVVQLGSYAEGTDATGGYFMLPHLVLNPVDHAAVVACEQMGPILPVMKFADIDEVVRRANDSPYGLASSVWSRDIDKAFAIGSRLEAGTTWVNSHNLASSDVDGPFGGYKESGIGQDFGRETGLWQYTQYKTISDSYHGV</sequence>
<dbReference type="InterPro" id="IPR016162">
    <property type="entry name" value="Ald_DH_N"/>
</dbReference>
<evidence type="ECO:0000313" key="9">
    <source>
        <dbReference type="EMBL" id="ORW27041.1"/>
    </source>
</evidence>
<dbReference type="GO" id="GO:0036243">
    <property type="term" value="F:succinate-semialdehyde dehydrogenase (NADP+) activity"/>
    <property type="evidence" value="ECO:0007669"/>
    <property type="project" value="UniProtKB-EC"/>
</dbReference>
<dbReference type="InterPro" id="IPR029510">
    <property type="entry name" value="Ald_DH_CS_GLU"/>
</dbReference>
<evidence type="ECO:0000313" key="10">
    <source>
        <dbReference type="Proteomes" id="UP000193781"/>
    </source>
</evidence>
<evidence type="ECO:0000256" key="4">
    <source>
        <dbReference type="ARBA" id="ARBA00039663"/>
    </source>
</evidence>
<feature type="active site" evidence="6">
    <location>
        <position position="253"/>
    </location>
</feature>
<dbReference type="STRING" id="244292.ABW17_02115"/>
<dbReference type="InterPro" id="IPR015590">
    <property type="entry name" value="Aldehyde_DH_dom"/>
</dbReference>
<dbReference type="InterPro" id="IPR016163">
    <property type="entry name" value="Ald_DH_C"/>
</dbReference>
<evidence type="ECO:0000256" key="2">
    <source>
        <dbReference type="ARBA" id="ARBA00023002"/>
    </source>
</evidence>
<keyword evidence="10" id="KW-1185">Reference proteome</keyword>
<evidence type="ECO:0000256" key="6">
    <source>
        <dbReference type="PROSITE-ProRule" id="PRU10007"/>
    </source>
</evidence>
<evidence type="ECO:0000256" key="1">
    <source>
        <dbReference type="ARBA" id="ARBA00009986"/>
    </source>
</evidence>
<name>A0A1X1ZTK0_9MYCO</name>
<organism evidence="9 10">
    <name type="scientific">Mycobacterium nebraskense</name>
    <dbReference type="NCBI Taxonomy" id="244292"/>
    <lineage>
        <taxon>Bacteria</taxon>
        <taxon>Bacillati</taxon>
        <taxon>Actinomycetota</taxon>
        <taxon>Actinomycetes</taxon>
        <taxon>Mycobacteriales</taxon>
        <taxon>Mycobacteriaceae</taxon>
        <taxon>Mycobacterium</taxon>
    </lineage>
</organism>
<reference evidence="9 10" key="1">
    <citation type="submission" date="2016-01" db="EMBL/GenBank/DDBJ databases">
        <title>The new phylogeny of the genus Mycobacterium.</title>
        <authorList>
            <person name="Tarcisio F."/>
            <person name="Conor M."/>
            <person name="Antonella G."/>
            <person name="Elisabetta G."/>
            <person name="Giulia F.S."/>
            <person name="Sara T."/>
            <person name="Anna F."/>
            <person name="Clotilde B."/>
            <person name="Roberto B."/>
            <person name="Veronica D.S."/>
            <person name="Fabio R."/>
            <person name="Monica P."/>
            <person name="Olivier J."/>
            <person name="Enrico T."/>
            <person name="Nicola S."/>
        </authorList>
    </citation>
    <scope>NUCLEOTIDE SEQUENCE [LARGE SCALE GENOMIC DNA]</scope>
    <source>
        <strain evidence="9 10">DSM 44803</strain>
    </source>
</reference>
<dbReference type="SUPFAM" id="SSF53720">
    <property type="entry name" value="ALDH-like"/>
    <property type="match status" value="1"/>
</dbReference>
<feature type="domain" description="Aldehyde dehydrogenase" evidence="8">
    <location>
        <begin position="24"/>
        <end position="484"/>
    </location>
</feature>
<evidence type="ECO:0000256" key="3">
    <source>
        <dbReference type="ARBA" id="ARBA00039122"/>
    </source>
</evidence>
<evidence type="ECO:0000256" key="7">
    <source>
        <dbReference type="RuleBase" id="RU003345"/>
    </source>
</evidence>
<dbReference type="PROSITE" id="PS00687">
    <property type="entry name" value="ALDEHYDE_DEHYDR_GLU"/>
    <property type="match status" value="1"/>
</dbReference>
<dbReference type="Gene3D" id="3.40.605.10">
    <property type="entry name" value="Aldehyde Dehydrogenase, Chain A, domain 1"/>
    <property type="match status" value="1"/>
</dbReference>
<evidence type="ECO:0000256" key="5">
    <source>
        <dbReference type="ARBA" id="ARBA00048559"/>
    </source>
</evidence>
<comment type="caution">
    <text evidence="9">The sequence shown here is derived from an EMBL/GenBank/DDBJ whole genome shotgun (WGS) entry which is preliminary data.</text>
</comment>
<gene>
    <name evidence="9" type="ORF">AWC17_29225</name>
</gene>